<accession>A0A5J4Z0W9</accession>
<sequence>MQQVAYALRPAPVTANDKLDVCDIRSISLANVRYFCSFGDQVEQMIQQDLFHHVDGRFTRPHCVTKAVHHPAQLLRKNPRQRLAARCPRHAAACTVRIFSSNEPFHIFTFCVWSGLGPRFVFSVRLLPDEQAVSLLYDKVRLFYKKTLFRVGAQVWRMCSEHTHTLARSLDSSISMPRSSLTMHGRPER</sequence>
<reference evidence="2" key="1">
    <citation type="journal article" date="2019" name="Nat. Commun.">
        <title>Expansion of phycobilisome linker gene families in mesophilic red algae.</title>
        <authorList>
            <person name="Lee J."/>
            <person name="Kim D."/>
            <person name="Bhattacharya D."/>
            <person name="Yoon H.S."/>
        </authorList>
    </citation>
    <scope>NUCLEOTIDE SEQUENCE [LARGE SCALE GENOMIC DNA]</scope>
    <source>
        <strain evidence="2">CCMP 1328</strain>
    </source>
</reference>
<dbReference type="Proteomes" id="UP000324585">
    <property type="component" value="Unassembled WGS sequence"/>
</dbReference>
<organism evidence="1 2">
    <name type="scientific">Porphyridium purpureum</name>
    <name type="common">Red alga</name>
    <name type="synonym">Porphyridium cruentum</name>
    <dbReference type="NCBI Taxonomy" id="35688"/>
    <lineage>
        <taxon>Eukaryota</taxon>
        <taxon>Rhodophyta</taxon>
        <taxon>Bangiophyceae</taxon>
        <taxon>Porphyridiales</taxon>
        <taxon>Porphyridiaceae</taxon>
        <taxon>Porphyridium</taxon>
    </lineage>
</organism>
<dbReference type="EMBL" id="VRMN01000002">
    <property type="protein sequence ID" value="KAA8497256.1"/>
    <property type="molecule type" value="Genomic_DNA"/>
</dbReference>
<evidence type="ECO:0000313" key="2">
    <source>
        <dbReference type="Proteomes" id="UP000324585"/>
    </source>
</evidence>
<name>A0A5J4Z0W9_PORPP</name>
<proteinExistence type="predicted"/>
<keyword evidence="2" id="KW-1185">Reference proteome</keyword>
<comment type="caution">
    <text evidence="1">The sequence shown here is derived from an EMBL/GenBank/DDBJ whole genome shotgun (WGS) entry which is preliminary data.</text>
</comment>
<evidence type="ECO:0000313" key="1">
    <source>
        <dbReference type="EMBL" id="KAA8497256.1"/>
    </source>
</evidence>
<gene>
    <name evidence="1" type="ORF">FVE85_0985</name>
</gene>
<dbReference type="AlphaFoldDB" id="A0A5J4Z0W9"/>
<protein>
    <submittedName>
        <fullName evidence="1">Uncharacterized protein</fullName>
    </submittedName>
</protein>